<evidence type="ECO:0000313" key="2">
    <source>
        <dbReference type="Proteomes" id="UP001597318"/>
    </source>
</evidence>
<name>A0ABW5BXH0_9BACI</name>
<keyword evidence="2" id="KW-1185">Reference proteome</keyword>
<comment type="caution">
    <text evidence="1">The sequence shown here is derived from an EMBL/GenBank/DDBJ whole genome shotgun (WGS) entry which is preliminary data.</text>
</comment>
<proteinExistence type="predicted"/>
<dbReference type="EMBL" id="JBHUIK010000002">
    <property type="protein sequence ID" value="MFD2214557.1"/>
    <property type="molecule type" value="Genomic_DNA"/>
</dbReference>
<evidence type="ECO:0000313" key="1">
    <source>
        <dbReference type="EMBL" id="MFD2214557.1"/>
    </source>
</evidence>
<accession>A0ABW5BXH0</accession>
<sequence>MIDKITGSIILDNGNIVLNSEMTPETFMTTSLYKGGIVNNNYILKDTQEVNGKRFLLTLFFNNGKLKEVHLSEVINGLSWNNWTEDVEIAKKKSHDQWLLTVLGNESYHYSWGNVESVFDKKGCVSSIILRYR</sequence>
<protein>
    <submittedName>
        <fullName evidence="1">Uncharacterized protein</fullName>
    </submittedName>
</protein>
<gene>
    <name evidence="1" type="ORF">ACFSKK_12770</name>
</gene>
<organism evidence="1 2">
    <name type="scientific">Metabacillus endolithicus</name>
    <dbReference type="NCBI Taxonomy" id="1535204"/>
    <lineage>
        <taxon>Bacteria</taxon>
        <taxon>Bacillati</taxon>
        <taxon>Bacillota</taxon>
        <taxon>Bacilli</taxon>
        <taxon>Bacillales</taxon>
        <taxon>Bacillaceae</taxon>
        <taxon>Metabacillus</taxon>
    </lineage>
</organism>
<dbReference type="RefSeq" id="WP_247343446.1">
    <property type="nucleotide sequence ID" value="NZ_CP095550.1"/>
</dbReference>
<dbReference type="Proteomes" id="UP001597318">
    <property type="component" value="Unassembled WGS sequence"/>
</dbReference>
<reference evidence="2" key="1">
    <citation type="journal article" date="2019" name="Int. J. Syst. Evol. Microbiol.">
        <title>The Global Catalogue of Microorganisms (GCM) 10K type strain sequencing project: providing services to taxonomists for standard genome sequencing and annotation.</title>
        <authorList>
            <consortium name="The Broad Institute Genomics Platform"/>
            <consortium name="The Broad Institute Genome Sequencing Center for Infectious Disease"/>
            <person name="Wu L."/>
            <person name="Ma J."/>
        </authorList>
    </citation>
    <scope>NUCLEOTIDE SEQUENCE [LARGE SCALE GENOMIC DNA]</scope>
    <source>
        <strain evidence="2">CGMCC 1.15474</strain>
    </source>
</reference>